<feature type="domain" description="TonB-dependent receptor plug" evidence="18">
    <location>
        <begin position="34"/>
        <end position="130"/>
    </location>
</feature>
<evidence type="ECO:0000313" key="19">
    <source>
        <dbReference type="EMBL" id="GAA4872528.1"/>
    </source>
</evidence>
<evidence type="ECO:0000256" key="11">
    <source>
        <dbReference type="ARBA" id="ARBA00023136"/>
    </source>
</evidence>
<dbReference type="CDD" id="cd01347">
    <property type="entry name" value="ligand_gated_channel"/>
    <property type="match status" value="1"/>
</dbReference>
<evidence type="ECO:0000256" key="5">
    <source>
        <dbReference type="ARBA" id="ARBA00022496"/>
    </source>
</evidence>
<dbReference type="InterPro" id="IPR010105">
    <property type="entry name" value="TonB_sidphr_rcpt"/>
</dbReference>
<dbReference type="InterPro" id="IPR039426">
    <property type="entry name" value="TonB-dep_rcpt-like"/>
</dbReference>
<name>A0ABP9EB13_9GAMM</name>
<keyword evidence="13 14" id="KW-0998">Cell outer membrane</keyword>
<comment type="similarity">
    <text evidence="2 14 16">Belongs to the TonB-dependent receptor family.</text>
</comment>
<organism evidence="19 20">
    <name type="scientific">Ferrimonas pelagia</name>
    <dbReference type="NCBI Taxonomy" id="1177826"/>
    <lineage>
        <taxon>Bacteria</taxon>
        <taxon>Pseudomonadati</taxon>
        <taxon>Pseudomonadota</taxon>
        <taxon>Gammaproteobacteria</taxon>
        <taxon>Alteromonadales</taxon>
        <taxon>Ferrimonadaceae</taxon>
        <taxon>Ferrimonas</taxon>
    </lineage>
</organism>
<keyword evidence="3 14" id="KW-0813">Transport</keyword>
<dbReference type="InterPro" id="IPR037066">
    <property type="entry name" value="Plug_dom_sf"/>
</dbReference>
<sequence length="692" mass="77927">MVDASVETITVRGNSFGDYKNDHARGAMRADIPLLNTPQSVTVIPEIIIDEQLATTLREVLTNDASVTGGTTFWNRETFNARGFTISNDGYMRDGHQFWAYYVPPIETAESIEVIKGTSSLLYGKTSPAGLINMVSKKPTHERFVELGFDFDSNGSTRYQVDTGGRIDEEGNFRYRAVGVKQDKEFWREYANGENVERDRWLGYLNLEADIGEWGMFSVYYDRTDDKAGNDSGVWLDADGNVVGDRRTAWDMPWAVFENVVDNYGADLTVYLGADWQMKVGYNHNEFNRHRFDSSPSVGSYNSTSGTYSISPFSRFDDWQYTSQYVDFTGEFSTGSIEHNMLIGANRLEYFYQQSRDNNLPEDFNTTITIGQPLPARPDLDYRRVEPGTPSEWEYYGIYIQDLITLNEQWQLLVGGRFDKQKKVENVNQDAFLPRGAVIFHPNSDASIYLSYSEAFTPKGAIDNEYDVNDGHELDPELAQSWELGAKWELNEGRLLLSGALFNTEVTNFSYSEETGNIIDGETETITTQGGKQRHRGIELSAQGQVSQNFFLMGSMMYLDAEYIDHPNGELMGFTPVDAPEWSAAIWSRYQVNDQLALNLGATYEGDRFANDSNYTFDDVDIFSNDIVKDAYVRVDAGASYRLKLARSEVNLRANVQNLFDTEYLGGGAMGSRGAVSVSEGRTFAMSASVAF</sequence>
<evidence type="ECO:0000256" key="12">
    <source>
        <dbReference type="ARBA" id="ARBA00023170"/>
    </source>
</evidence>
<evidence type="ECO:0000256" key="10">
    <source>
        <dbReference type="ARBA" id="ARBA00023077"/>
    </source>
</evidence>
<keyword evidence="6 14" id="KW-0812">Transmembrane</keyword>
<evidence type="ECO:0000313" key="20">
    <source>
        <dbReference type="Proteomes" id="UP001499988"/>
    </source>
</evidence>
<proteinExistence type="inferred from homology"/>
<keyword evidence="10 16" id="KW-0798">TonB box</keyword>
<dbReference type="InterPro" id="IPR010917">
    <property type="entry name" value="TonB_rcpt_CS"/>
</dbReference>
<evidence type="ECO:0000256" key="15">
    <source>
        <dbReference type="PROSITE-ProRule" id="PRU10144"/>
    </source>
</evidence>
<keyword evidence="12 19" id="KW-0675">Receptor</keyword>
<comment type="subcellular location">
    <subcellularLocation>
        <location evidence="1 14">Cell outer membrane</location>
        <topology evidence="1 14">Multi-pass membrane protein</topology>
    </subcellularLocation>
</comment>
<keyword evidence="8" id="KW-0408">Iron</keyword>
<feature type="short sequence motif" description="TonB C-terminal box" evidence="15">
    <location>
        <begin position="675"/>
        <end position="692"/>
    </location>
</feature>
<evidence type="ECO:0000256" key="8">
    <source>
        <dbReference type="ARBA" id="ARBA00023004"/>
    </source>
</evidence>
<keyword evidence="4 14" id="KW-1134">Transmembrane beta strand</keyword>
<gene>
    <name evidence="19" type="ORF">GCM10023333_01640</name>
</gene>
<evidence type="ECO:0000256" key="6">
    <source>
        <dbReference type="ARBA" id="ARBA00022692"/>
    </source>
</evidence>
<evidence type="ECO:0000256" key="16">
    <source>
        <dbReference type="RuleBase" id="RU003357"/>
    </source>
</evidence>
<evidence type="ECO:0000256" key="1">
    <source>
        <dbReference type="ARBA" id="ARBA00004571"/>
    </source>
</evidence>
<accession>A0ABP9EB13</accession>
<dbReference type="NCBIfam" id="TIGR01783">
    <property type="entry name" value="TonB-siderophor"/>
    <property type="match status" value="1"/>
</dbReference>
<dbReference type="InterPro" id="IPR012910">
    <property type="entry name" value="Plug_dom"/>
</dbReference>
<evidence type="ECO:0000259" key="18">
    <source>
        <dbReference type="Pfam" id="PF07715"/>
    </source>
</evidence>
<dbReference type="PANTHER" id="PTHR32552:SF68">
    <property type="entry name" value="FERRICHROME OUTER MEMBRANE TRANSPORTER_PHAGE RECEPTOR"/>
    <property type="match status" value="1"/>
</dbReference>
<reference evidence="20" key="1">
    <citation type="journal article" date="2019" name="Int. J. Syst. Evol. Microbiol.">
        <title>The Global Catalogue of Microorganisms (GCM) 10K type strain sequencing project: providing services to taxonomists for standard genome sequencing and annotation.</title>
        <authorList>
            <consortium name="The Broad Institute Genomics Platform"/>
            <consortium name="The Broad Institute Genome Sequencing Center for Infectious Disease"/>
            <person name="Wu L."/>
            <person name="Ma J."/>
        </authorList>
    </citation>
    <scope>NUCLEOTIDE SEQUENCE [LARGE SCALE GENOMIC DNA]</scope>
    <source>
        <strain evidence="20">JCM 18401</strain>
    </source>
</reference>
<evidence type="ECO:0000256" key="7">
    <source>
        <dbReference type="ARBA" id="ARBA00022729"/>
    </source>
</evidence>
<keyword evidence="11 14" id="KW-0472">Membrane</keyword>
<dbReference type="PROSITE" id="PS01156">
    <property type="entry name" value="TONB_DEPENDENT_REC_2"/>
    <property type="match status" value="1"/>
</dbReference>
<evidence type="ECO:0000256" key="9">
    <source>
        <dbReference type="ARBA" id="ARBA00023065"/>
    </source>
</evidence>
<evidence type="ECO:0000256" key="13">
    <source>
        <dbReference type="ARBA" id="ARBA00023237"/>
    </source>
</evidence>
<protein>
    <submittedName>
        <fullName evidence="19">TonB-dependent receptor</fullName>
    </submittedName>
</protein>
<evidence type="ECO:0000256" key="14">
    <source>
        <dbReference type="PROSITE-ProRule" id="PRU01360"/>
    </source>
</evidence>
<dbReference type="Gene3D" id="2.40.170.20">
    <property type="entry name" value="TonB-dependent receptor, beta-barrel domain"/>
    <property type="match status" value="1"/>
</dbReference>
<evidence type="ECO:0000256" key="2">
    <source>
        <dbReference type="ARBA" id="ARBA00009810"/>
    </source>
</evidence>
<feature type="domain" description="TonB-dependent receptor-like beta-barrel" evidence="17">
    <location>
        <begin position="220"/>
        <end position="659"/>
    </location>
</feature>
<dbReference type="Pfam" id="PF00593">
    <property type="entry name" value="TonB_dep_Rec_b-barrel"/>
    <property type="match status" value="1"/>
</dbReference>
<dbReference type="Gene3D" id="2.170.130.10">
    <property type="entry name" value="TonB-dependent receptor, plug domain"/>
    <property type="match status" value="1"/>
</dbReference>
<evidence type="ECO:0000256" key="4">
    <source>
        <dbReference type="ARBA" id="ARBA00022452"/>
    </source>
</evidence>
<dbReference type="PROSITE" id="PS52016">
    <property type="entry name" value="TONB_DEPENDENT_REC_3"/>
    <property type="match status" value="1"/>
</dbReference>
<keyword evidence="20" id="KW-1185">Reference proteome</keyword>
<evidence type="ECO:0000256" key="3">
    <source>
        <dbReference type="ARBA" id="ARBA00022448"/>
    </source>
</evidence>
<evidence type="ECO:0000259" key="17">
    <source>
        <dbReference type="Pfam" id="PF00593"/>
    </source>
</evidence>
<dbReference type="InterPro" id="IPR000531">
    <property type="entry name" value="Beta-barrel_TonB"/>
</dbReference>
<comment type="caution">
    <text evidence="19">The sequence shown here is derived from an EMBL/GenBank/DDBJ whole genome shotgun (WGS) entry which is preliminary data.</text>
</comment>
<dbReference type="EMBL" id="BAABJZ010000003">
    <property type="protein sequence ID" value="GAA4872528.1"/>
    <property type="molecule type" value="Genomic_DNA"/>
</dbReference>
<keyword evidence="7" id="KW-0732">Signal</keyword>
<dbReference type="Pfam" id="PF07715">
    <property type="entry name" value="Plug"/>
    <property type="match status" value="1"/>
</dbReference>
<keyword evidence="9" id="KW-0406">Ion transport</keyword>
<keyword evidence="5" id="KW-0410">Iron transport</keyword>
<dbReference type="Proteomes" id="UP001499988">
    <property type="component" value="Unassembled WGS sequence"/>
</dbReference>
<dbReference type="PANTHER" id="PTHR32552">
    <property type="entry name" value="FERRICHROME IRON RECEPTOR-RELATED"/>
    <property type="match status" value="1"/>
</dbReference>
<dbReference type="InterPro" id="IPR036942">
    <property type="entry name" value="Beta-barrel_TonB_sf"/>
</dbReference>
<dbReference type="SUPFAM" id="SSF56935">
    <property type="entry name" value="Porins"/>
    <property type="match status" value="1"/>
</dbReference>